<reference evidence="7" key="1">
    <citation type="submission" date="2015-01" db="EMBL/GenBank/DDBJ databases">
        <authorList>
            <person name="Manzoor Shahid"/>
            <person name="Zubair Saima"/>
        </authorList>
    </citation>
    <scope>NUCLEOTIDE SEQUENCE [LARGE SCALE GENOMIC DNA]</scope>
    <source>
        <strain evidence="7">Sp3</strain>
    </source>
</reference>
<comment type="similarity">
    <text evidence="1">Belongs to the acetyltransferase family. RimI subfamily.</text>
</comment>
<dbReference type="PROSITE" id="PS51186">
    <property type="entry name" value="GNAT"/>
    <property type="match status" value="1"/>
</dbReference>
<dbReference type="Proteomes" id="UP000046155">
    <property type="component" value="Unassembled WGS sequence"/>
</dbReference>
<organism evidence="6 7">
    <name type="scientific">Syntrophaceticus schinkii</name>
    <dbReference type="NCBI Taxonomy" id="499207"/>
    <lineage>
        <taxon>Bacteria</taxon>
        <taxon>Bacillati</taxon>
        <taxon>Bacillota</taxon>
        <taxon>Clostridia</taxon>
        <taxon>Thermoanaerobacterales</taxon>
        <taxon>Thermoanaerobacterales Family III. Incertae Sedis</taxon>
        <taxon>Syntrophaceticus</taxon>
    </lineage>
</organism>
<dbReference type="InterPro" id="IPR006464">
    <property type="entry name" value="AcTrfase_RimI/Ard1"/>
</dbReference>
<evidence type="ECO:0000256" key="4">
    <source>
        <dbReference type="ARBA" id="ARBA00023315"/>
    </source>
</evidence>
<evidence type="ECO:0000256" key="2">
    <source>
        <dbReference type="ARBA" id="ARBA00022490"/>
    </source>
</evidence>
<dbReference type="Gene3D" id="3.40.630.30">
    <property type="match status" value="1"/>
</dbReference>
<evidence type="ECO:0000313" key="7">
    <source>
        <dbReference type="Proteomes" id="UP000046155"/>
    </source>
</evidence>
<dbReference type="CDD" id="cd04301">
    <property type="entry name" value="NAT_SF"/>
    <property type="match status" value="1"/>
</dbReference>
<dbReference type="GO" id="GO:0008080">
    <property type="term" value="F:N-acetyltransferase activity"/>
    <property type="evidence" value="ECO:0007669"/>
    <property type="project" value="InterPro"/>
</dbReference>
<evidence type="ECO:0000256" key="3">
    <source>
        <dbReference type="ARBA" id="ARBA00022679"/>
    </source>
</evidence>
<name>A0A0B7MK98_9FIRM</name>
<sequence>MMMEEVAGAVTVRLMKKGDLDQVLLIEQCSFPAPWATEAYLSELNNKFARYFVLLEQERVIGYAGMWLFAGESHITTIAVHPDYRSRGYGRMLMATLIEYSKEHHADTMILEVRVSNSSAIRLYSSMGFKRIGIRKNYYIETHEDAIVMLRHLKQGNDSGGRE</sequence>
<dbReference type="InterPro" id="IPR050680">
    <property type="entry name" value="YpeA/RimI_acetyltransf"/>
</dbReference>
<evidence type="ECO:0000313" key="6">
    <source>
        <dbReference type="EMBL" id="CEO90460.1"/>
    </source>
</evidence>
<keyword evidence="4 6" id="KW-0012">Acyltransferase</keyword>
<proteinExistence type="inferred from homology"/>
<dbReference type="Pfam" id="PF00583">
    <property type="entry name" value="Acetyltransf_1"/>
    <property type="match status" value="1"/>
</dbReference>
<dbReference type="PANTHER" id="PTHR43420">
    <property type="entry name" value="ACETYLTRANSFERASE"/>
    <property type="match status" value="1"/>
</dbReference>
<feature type="domain" description="N-acetyltransferase" evidence="5">
    <location>
        <begin position="10"/>
        <end position="154"/>
    </location>
</feature>
<accession>A0A0B7MK98</accession>
<dbReference type="NCBIfam" id="TIGR01575">
    <property type="entry name" value="rimI"/>
    <property type="match status" value="1"/>
</dbReference>
<keyword evidence="2" id="KW-0963">Cytoplasm</keyword>
<dbReference type="EC" id="2.3.1.128" evidence="6"/>
<gene>
    <name evidence="6" type="primary">rimI</name>
    <name evidence="6" type="ORF">SSCH_90027</name>
</gene>
<dbReference type="InterPro" id="IPR000182">
    <property type="entry name" value="GNAT_dom"/>
</dbReference>
<evidence type="ECO:0000256" key="1">
    <source>
        <dbReference type="ARBA" id="ARBA00005395"/>
    </source>
</evidence>
<evidence type="ECO:0000259" key="5">
    <source>
        <dbReference type="PROSITE" id="PS51186"/>
    </source>
</evidence>
<dbReference type="SUPFAM" id="SSF55729">
    <property type="entry name" value="Acyl-CoA N-acyltransferases (Nat)"/>
    <property type="match status" value="1"/>
</dbReference>
<keyword evidence="7" id="KW-1185">Reference proteome</keyword>
<protein>
    <submittedName>
        <fullName evidence="6">Putative ribosomal-protein-alanine acetyltransferase</fullName>
        <ecNumber evidence="6">2.3.1.128</ecNumber>
    </submittedName>
</protein>
<keyword evidence="3 6" id="KW-0808">Transferase</keyword>
<dbReference type="AlphaFoldDB" id="A0A0B7MK98"/>
<dbReference type="EMBL" id="CDRZ01000291">
    <property type="protein sequence ID" value="CEO90460.1"/>
    <property type="molecule type" value="Genomic_DNA"/>
</dbReference>
<dbReference type="PANTHER" id="PTHR43420:SF44">
    <property type="entry name" value="ACETYLTRANSFERASE YPEA"/>
    <property type="match status" value="1"/>
</dbReference>
<dbReference type="InterPro" id="IPR016181">
    <property type="entry name" value="Acyl_CoA_acyltransferase"/>
</dbReference>